<evidence type="ECO:0000256" key="5">
    <source>
        <dbReference type="ARBA" id="ARBA00022989"/>
    </source>
</evidence>
<dbReference type="Pfam" id="PF00528">
    <property type="entry name" value="BPD_transp_1"/>
    <property type="match status" value="1"/>
</dbReference>
<dbReference type="AlphaFoldDB" id="A0A1V5SZY3"/>
<comment type="subcellular location">
    <subcellularLocation>
        <location evidence="1 7">Cell membrane</location>
        <topology evidence="1 7">Multi-pass membrane protein</topology>
    </subcellularLocation>
</comment>
<feature type="transmembrane region" description="Helical" evidence="7">
    <location>
        <begin position="126"/>
        <end position="146"/>
    </location>
</feature>
<feature type="transmembrane region" description="Helical" evidence="7">
    <location>
        <begin position="152"/>
        <end position="173"/>
    </location>
</feature>
<evidence type="ECO:0000256" key="4">
    <source>
        <dbReference type="ARBA" id="ARBA00022692"/>
    </source>
</evidence>
<dbReference type="GO" id="GO:0005886">
    <property type="term" value="C:plasma membrane"/>
    <property type="evidence" value="ECO:0007669"/>
    <property type="project" value="UniProtKB-SubCell"/>
</dbReference>
<dbReference type="InterPro" id="IPR035906">
    <property type="entry name" value="MetI-like_sf"/>
</dbReference>
<keyword evidence="5 7" id="KW-1133">Transmembrane helix</keyword>
<protein>
    <submittedName>
        <fullName evidence="9">Trehalose transport system permease protein SugB</fullName>
    </submittedName>
</protein>
<dbReference type="Gene3D" id="1.10.3720.10">
    <property type="entry name" value="MetI-like"/>
    <property type="match status" value="1"/>
</dbReference>
<keyword evidence="2 7" id="KW-0813">Transport</keyword>
<evidence type="ECO:0000259" key="8">
    <source>
        <dbReference type="PROSITE" id="PS50928"/>
    </source>
</evidence>
<proteinExistence type="inferred from homology"/>
<evidence type="ECO:0000256" key="6">
    <source>
        <dbReference type="ARBA" id="ARBA00023136"/>
    </source>
</evidence>
<comment type="caution">
    <text evidence="9">The sequence shown here is derived from an EMBL/GenBank/DDBJ whole genome shotgun (WGS) entry which is preliminary data.</text>
</comment>
<evidence type="ECO:0000256" key="1">
    <source>
        <dbReference type="ARBA" id="ARBA00004651"/>
    </source>
</evidence>
<dbReference type="PANTHER" id="PTHR32243">
    <property type="entry name" value="MALTOSE TRANSPORT SYSTEM PERMEASE-RELATED"/>
    <property type="match status" value="1"/>
</dbReference>
<name>A0A1V5SZY3_9BACT</name>
<reference evidence="9" key="1">
    <citation type="submission" date="2017-02" db="EMBL/GenBank/DDBJ databases">
        <title>Delving into the versatile metabolic prowess of the omnipresent phylum Bacteroidetes.</title>
        <authorList>
            <person name="Nobu M.K."/>
            <person name="Mei R."/>
            <person name="Narihiro T."/>
            <person name="Kuroda K."/>
            <person name="Liu W.-T."/>
        </authorList>
    </citation>
    <scope>NUCLEOTIDE SEQUENCE</scope>
    <source>
        <strain evidence="9">ADurb.Bin276</strain>
    </source>
</reference>
<dbReference type="EMBL" id="MWBQ01000042">
    <property type="protein sequence ID" value="OQA60018.1"/>
    <property type="molecule type" value="Genomic_DNA"/>
</dbReference>
<dbReference type="CDD" id="cd06261">
    <property type="entry name" value="TM_PBP2"/>
    <property type="match status" value="1"/>
</dbReference>
<evidence type="ECO:0000313" key="9">
    <source>
        <dbReference type="EMBL" id="OQA60018.1"/>
    </source>
</evidence>
<dbReference type="SUPFAM" id="SSF161098">
    <property type="entry name" value="MetI-like"/>
    <property type="match status" value="1"/>
</dbReference>
<dbReference type="Proteomes" id="UP000485569">
    <property type="component" value="Unassembled WGS sequence"/>
</dbReference>
<dbReference type="PROSITE" id="PS50928">
    <property type="entry name" value="ABC_TM1"/>
    <property type="match status" value="1"/>
</dbReference>
<dbReference type="InterPro" id="IPR050901">
    <property type="entry name" value="BP-dep_ABC_trans_perm"/>
</dbReference>
<accession>A0A1V5SZY3</accession>
<feature type="domain" description="ABC transmembrane type-1" evidence="8">
    <location>
        <begin position="81"/>
        <end position="272"/>
    </location>
</feature>
<evidence type="ECO:0000256" key="7">
    <source>
        <dbReference type="RuleBase" id="RU363032"/>
    </source>
</evidence>
<dbReference type="PANTHER" id="PTHR32243:SF18">
    <property type="entry name" value="INNER MEMBRANE ABC TRANSPORTER PERMEASE PROTEIN YCJP"/>
    <property type="match status" value="1"/>
</dbReference>
<keyword evidence="4 7" id="KW-0812">Transmembrane</keyword>
<organism evidence="9">
    <name type="scientific">Candidatus Atribacter allofermentans</name>
    <dbReference type="NCBI Taxonomy" id="1852833"/>
    <lineage>
        <taxon>Bacteria</taxon>
        <taxon>Pseudomonadati</taxon>
        <taxon>Atribacterota</taxon>
        <taxon>Atribacteria</taxon>
        <taxon>Atribacterales</taxon>
        <taxon>Atribacteraceae</taxon>
        <taxon>Atribacter</taxon>
    </lineage>
</organism>
<keyword evidence="6 7" id="KW-0472">Membrane</keyword>
<sequence>MDIKTKRKLNQLFLWIAVAVILIAVLAPFLWLVISSISHKVDLTSVPLRFFSKKPTFENYLKIFYGGRGVTDAASQFGQCTINSLIVAFFVTLISMVAGSLAAYGLTRLDFRGKGFIGTSIILPQILPPIALIIPLFLIINGFGLVDTRLSLILTYISFILPLVIRLMMGHFASIPSSIEEAARIDGCTRIGALMRIVLPLSAPGIAATSIFAFIIAWNEFFFALIFASTQSSKTLSVLVEEFSSKFGSDFISMSTAGVLASLPPVILALIFQKFIIQGLTAGSVKG</sequence>
<gene>
    <name evidence="9" type="primary">sugB_5</name>
    <name evidence="9" type="ORF">BWY41_00716</name>
</gene>
<feature type="transmembrane region" description="Helical" evidence="7">
    <location>
        <begin position="251"/>
        <end position="272"/>
    </location>
</feature>
<keyword evidence="3" id="KW-1003">Cell membrane</keyword>
<dbReference type="InterPro" id="IPR000515">
    <property type="entry name" value="MetI-like"/>
</dbReference>
<feature type="transmembrane region" description="Helical" evidence="7">
    <location>
        <begin position="85"/>
        <end position="106"/>
    </location>
</feature>
<feature type="transmembrane region" description="Helical" evidence="7">
    <location>
        <begin position="194"/>
        <end position="218"/>
    </location>
</feature>
<evidence type="ECO:0000256" key="3">
    <source>
        <dbReference type="ARBA" id="ARBA00022475"/>
    </source>
</evidence>
<dbReference type="GO" id="GO:0055085">
    <property type="term" value="P:transmembrane transport"/>
    <property type="evidence" value="ECO:0007669"/>
    <property type="project" value="InterPro"/>
</dbReference>
<evidence type="ECO:0000256" key="2">
    <source>
        <dbReference type="ARBA" id="ARBA00022448"/>
    </source>
</evidence>
<comment type="similarity">
    <text evidence="7">Belongs to the binding-protein-dependent transport system permease family.</text>
</comment>
<feature type="transmembrane region" description="Helical" evidence="7">
    <location>
        <begin position="12"/>
        <end position="34"/>
    </location>
</feature>